<evidence type="ECO:0000313" key="1">
    <source>
        <dbReference type="EMBL" id="EPS95641.1"/>
    </source>
</evidence>
<reference evidence="1 2" key="1">
    <citation type="journal article" date="2012" name="Science">
        <title>The Paleozoic origin of enzymatic lignin decomposition reconstructed from 31 fungal genomes.</title>
        <authorList>
            <person name="Floudas D."/>
            <person name="Binder M."/>
            <person name="Riley R."/>
            <person name="Barry K."/>
            <person name="Blanchette R.A."/>
            <person name="Henrissat B."/>
            <person name="Martinez A.T."/>
            <person name="Otillar R."/>
            <person name="Spatafora J.W."/>
            <person name="Yadav J.S."/>
            <person name="Aerts A."/>
            <person name="Benoit I."/>
            <person name="Boyd A."/>
            <person name="Carlson A."/>
            <person name="Copeland A."/>
            <person name="Coutinho P.M."/>
            <person name="de Vries R.P."/>
            <person name="Ferreira P."/>
            <person name="Findley K."/>
            <person name="Foster B."/>
            <person name="Gaskell J."/>
            <person name="Glotzer D."/>
            <person name="Gorecki P."/>
            <person name="Heitman J."/>
            <person name="Hesse C."/>
            <person name="Hori C."/>
            <person name="Igarashi K."/>
            <person name="Jurgens J.A."/>
            <person name="Kallen N."/>
            <person name="Kersten P."/>
            <person name="Kohler A."/>
            <person name="Kuees U."/>
            <person name="Kumar T.K.A."/>
            <person name="Kuo A."/>
            <person name="LaButti K."/>
            <person name="Larrondo L.F."/>
            <person name="Lindquist E."/>
            <person name="Ling A."/>
            <person name="Lombard V."/>
            <person name="Lucas S."/>
            <person name="Lundell T."/>
            <person name="Martin R."/>
            <person name="McLaughlin D.J."/>
            <person name="Morgenstern I."/>
            <person name="Morin E."/>
            <person name="Murat C."/>
            <person name="Nagy L.G."/>
            <person name="Nolan M."/>
            <person name="Ohm R.A."/>
            <person name="Patyshakuliyeva A."/>
            <person name="Rokas A."/>
            <person name="Ruiz-Duenas F.J."/>
            <person name="Sabat G."/>
            <person name="Salamov A."/>
            <person name="Samejima M."/>
            <person name="Schmutz J."/>
            <person name="Slot J.C."/>
            <person name="St John F."/>
            <person name="Stenlid J."/>
            <person name="Sun H."/>
            <person name="Sun S."/>
            <person name="Syed K."/>
            <person name="Tsang A."/>
            <person name="Wiebenga A."/>
            <person name="Young D."/>
            <person name="Pisabarro A."/>
            <person name="Eastwood D.C."/>
            <person name="Martin F."/>
            <person name="Cullen D."/>
            <person name="Grigoriev I.V."/>
            <person name="Hibbett D.S."/>
        </authorList>
    </citation>
    <scope>NUCLEOTIDE SEQUENCE</scope>
    <source>
        <strain evidence="2">FP-58527</strain>
    </source>
</reference>
<organism evidence="1 2">
    <name type="scientific">Fomitopsis schrenkii</name>
    <name type="common">Brown rot fungus</name>
    <dbReference type="NCBI Taxonomy" id="2126942"/>
    <lineage>
        <taxon>Eukaryota</taxon>
        <taxon>Fungi</taxon>
        <taxon>Dikarya</taxon>
        <taxon>Basidiomycota</taxon>
        <taxon>Agaricomycotina</taxon>
        <taxon>Agaricomycetes</taxon>
        <taxon>Polyporales</taxon>
        <taxon>Fomitopsis</taxon>
    </lineage>
</organism>
<dbReference type="AlphaFoldDB" id="S8DQR6"/>
<sequence>MPALQNHHDLSYASSAWPVPLLYQILVKCVNVKSLALINLRYRIVEVIPASVTSVHVHGRFDIRHLLCAACLARMTSIDTSLTDREVQKLVSVPSLRSFRRFYSTPTAIGHAFDQLAAVRVGRSLWRMETVLREGSDDDRVVITARTSHMEYGRLDGIHAFYDD</sequence>
<dbReference type="Proteomes" id="UP000015241">
    <property type="component" value="Unassembled WGS sequence"/>
</dbReference>
<proteinExistence type="predicted"/>
<accession>S8DQR6</accession>
<dbReference type="EMBL" id="KE504203">
    <property type="protein sequence ID" value="EPS95641.1"/>
    <property type="molecule type" value="Genomic_DNA"/>
</dbReference>
<dbReference type="InParanoid" id="S8DQR6"/>
<gene>
    <name evidence="1" type="ORF">FOMPIDRAFT_1053994</name>
</gene>
<dbReference type="OrthoDB" id="2998779at2759"/>
<name>S8DQR6_FOMSC</name>
<dbReference type="HOGENOM" id="CLU_1619049_0_0_1"/>
<keyword evidence="2" id="KW-1185">Reference proteome</keyword>
<protein>
    <submittedName>
        <fullName evidence="1">Uncharacterized protein</fullName>
    </submittedName>
</protein>
<evidence type="ECO:0000313" key="2">
    <source>
        <dbReference type="Proteomes" id="UP000015241"/>
    </source>
</evidence>
<dbReference type="eggNOG" id="ENOG502SVG1">
    <property type="taxonomic scope" value="Eukaryota"/>
</dbReference>